<organism evidence="1 2">
    <name type="scientific">Bacillus cereus</name>
    <dbReference type="NCBI Taxonomy" id="1396"/>
    <lineage>
        <taxon>Bacteria</taxon>
        <taxon>Bacillati</taxon>
        <taxon>Bacillota</taxon>
        <taxon>Bacilli</taxon>
        <taxon>Bacillales</taxon>
        <taxon>Bacillaceae</taxon>
        <taxon>Bacillus</taxon>
        <taxon>Bacillus cereus group</taxon>
    </lineage>
</organism>
<sequence length="63" mass="7381">MKKIDSLFQLTENEYSSVYTRIAEIVDMEKSLPEYVVRGDLDKYVLRFCGYDFGEDGFLDSLK</sequence>
<comment type="caution">
    <text evidence="1">The sequence shown here is derived from an EMBL/GenBank/DDBJ whole genome shotgun (WGS) entry which is preliminary data.</text>
</comment>
<gene>
    <name evidence="1" type="ORF">COI69_05775</name>
</gene>
<evidence type="ECO:0000313" key="2">
    <source>
        <dbReference type="Proteomes" id="UP000225135"/>
    </source>
</evidence>
<name>A0A9X7E9B1_BACCE</name>
<dbReference type="RefSeq" id="WP_016082553.1">
    <property type="nucleotide sequence ID" value="NZ_NUQH01000050.1"/>
</dbReference>
<evidence type="ECO:0000313" key="1">
    <source>
        <dbReference type="EMBL" id="PHG83526.1"/>
    </source>
</evidence>
<accession>A0A9X7E9B1</accession>
<dbReference type="AlphaFoldDB" id="A0A9X7E9B1"/>
<proteinExistence type="predicted"/>
<protein>
    <submittedName>
        <fullName evidence="1">Uncharacterized protein</fullName>
    </submittedName>
</protein>
<dbReference type="EMBL" id="NUUR01000012">
    <property type="protein sequence ID" value="PHG83526.1"/>
    <property type="molecule type" value="Genomic_DNA"/>
</dbReference>
<dbReference type="Proteomes" id="UP000225135">
    <property type="component" value="Unassembled WGS sequence"/>
</dbReference>
<reference evidence="1 2" key="1">
    <citation type="submission" date="2017-09" db="EMBL/GenBank/DDBJ databases">
        <title>Large-scale bioinformatics analysis of Bacillus genomes uncovers conserved roles of natural products in bacterial physiology.</title>
        <authorList>
            <consortium name="Agbiome Team Llc"/>
            <person name="Bleich R.M."/>
            <person name="Grubbs K.J."/>
            <person name="Santa Maria K.C."/>
            <person name="Allen S.E."/>
            <person name="Farag S."/>
            <person name="Shank E.A."/>
            <person name="Bowers A."/>
        </authorList>
    </citation>
    <scope>NUCLEOTIDE SEQUENCE [LARGE SCALE GENOMIC DNA]</scope>
    <source>
        <strain evidence="1 2">AFS029792</strain>
    </source>
</reference>